<dbReference type="RefSeq" id="WP_346028483.1">
    <property type="nucleotide sequence ID" value="NZ_BAAAON010000003.1"/>
</dbReference>
<gene>
    <name evidence="2" type="ORF">GCM10009784_25380</name>
</gene>
<accession>A0ABP5MUT3</accession>
<comment type="caution">
    <text evidence="2">The sequence shown here is derived from an EMBL/GenBank/DDBJ whole genome shotgun (WGS) entry which is preliminary data.</text>
</comment>
<sequence length="386" mass="38472">MSRRNRRSLISSVRISLLSVGGAFGLLALSAGAAQAVDAGERNLLGSVTSVVESVTTPVESVVQNISGPLGGVVEAVPVEAVAPIPSNQNSALPAVSDVIQNVPPAIANISAVETVAPVTSLVDAAVSELPVVNVIVPPGTTTAVTQPVLEAVDAAAAPVLPPVQEVVTPVVEVLVPVAETLDPVVEVVHPVVDPVVEVLEPVTDPVIEVVRPTAPDEIVAPLPEPVSVDPPVLPEAPTEPSVADPQVSAEEEVATLMAPIRLPGEALPAAQEAPETTVVSGSVTVDALATDFHPADSPHGAVYALQGLPDLAVADLQQSDGSVGIAAGNAASGAAAAGSAGASSSYAADSHFSFDFSISSLGASQFGYLAALSSGPTFDPGSTPD</sequence>
<name>A0ABP5MUT3_9MICC</name>
<keyword evidence="1" id="KW-0732">Signal</keyword>
<evidence type="ECO:0000313" key="2">
    <source>
        <dbReference type="EMBL" id="GAA2176901.1"/>
    </source>
</evidence>
<reference evidence="3" key="1">
    <citation type="journal article" date="2019" name="Int. J. Syst. Evol. Microbiol.">
        <title>The Global Catalogue of Microorganisms (GCM) 10K type strain sequencing project: providing services to taxonomists for standard genome sequencing and annotation.</title>
        <authorList>
            <consortium name="The Broad Institute Genomics Platform"/>
            <consortium name="The Broad Institute Genome Sequencing Center for Infectious Disease"/>
            <person name="Wu L."/>
            <person name="Ma J."/>
        </authorList>
    </citation>
    <scope>NUCLEOTIDE SEQUENCE [LARGE SCALE GENOMIC DNA]</scope>
    <source>
        <strain evidence="3">JCM 14917</strain>
    </source>
</reference>
<organism evidence="2 3">
    <name type="scientific">Arthrobacter parietis</name>
    <dbReference type="NCBI Taxonomy" id="271434"/>
    <lineage>
        <taxon>Bacteria</taxon>
        <taxon>Bacillati</taxon>
        <taxon>Actinomycetota</taxon>
        <taxon>Actinomycetes</taxon>
        <taxon>Micrococcales</taxon>
        <taxon>Micrococcaceae</taxon>
        <taxon>Arthrobacter</taxon>
    </lineage>
</organism>
<dbReference type="Proteomes" id="UP001500974">
    <property type="component" value="Unassembled WGS sequence"/>
</dbReference>
<protein>
    <submittedName>
        <fullName evidence="2">Uncharacterized protein</fullName>
    </submittedName>
</protein>
<dbReference type="EMBL" id="BAAAON010000003">
    <property type="protein sequence ID" value="GAA2176901.1"/>
    <property type="molecule type" value="Genomic_DNA"/>
</dbReference>
<evidence type="ECO:0000313" key="3">
    <source>
        <dbReference type="Proteomes" id="UP001500974"/>
    </source>
</evidence>
<keyword evidence="3" id="KW-1185">Reference proteome</keyword>
<evidence type="ECO:0000256" key="1">
    <source>
        <dbReference type="SAM" id="SignalP"/>
    </source>
</evidence>
<feature type="signal peptide" evidence="1">
    <location>
        <begin position="1"/>
        <end position="33"/>
    </location>
</feature>
<feature type="chain" id="PRO_5045866549" evidence="1">
    <location>
        <begin position="34"/>
        <end position="386"/>
    </location>
</feature>
<proteinExistence type="predicted"/>